<sequence>MAGFEIEEDTMVVGAAASGVEQSPRRADLDTAVQIRW</sequence>
<gene>
    <name evidence="1" type="ORF">M6B38_115305</name>
</gene>
<reference evidence="1" key="2">
    <citation type="submission" date="2023-04" db="EMBL/GenBank/DDBJ databases">
        <authorList>
            <person name="Bruccoleri R.E."/>
            <person name="Oakeley E.J."/>
            <person name="Faust A.-M."/>
            <person name="Dessus-Babus S."/>
            <person name="Altorfer M."/>
            <person name="Burckhardt D."/>
            <person name="Oertli M."/>
            <person name="Naumann U."/>
            <person name="Petersen F."/>
            <person name="Wong J."/>
        </authorList>
    </citation>
    <scope>NUCLEOTIDE SEQUENCE</scope>
    <source>
        <strain evidence="1">GSM-AAB239-AS_SAM_17_03QT</strain>
        <tissue evidence="1">Leaf</tissue>
    </source>
</reference>
<accession>A0AAX6I4E1</accession>
<reference evidence="1" key="1">
    <citation type="journal article" date="2023" name="GigaByte">
        <title>Genome assembly of the bearded iris, Iris pallida Lam.</title>
        <authorList>
            <person name="Bruccoleri R.E."/>
            <person name="Oakeley E.J."/>
            <person name="Faust A.M.E."/>
            <person name="Altorfer M."/>
            <person name="Dessus-Babus S."/>
            <person name="Burckhardt D."/>
            <person name="Oertli M."/>
            <person name="Naumann U."/>
            <person name="Petersen F."/>
            <person name="Wong J."/>
        </authorList>
    </citation>
    <scope>NUCLEOTIDE SEQUENCE</scope>
    <source>
        <strain evidence="1">GSM-AAB239-AS_SAM_17_03QT</strain>
    </source>
</reference>
<comment type="caution">
    <text evidence="1">The sequence shown here is derived from an EMBL/GenBank/DDBJ whole genome shotgun (WGS) entry which is preliminary data.</text>
</comment>
<protein>
    <submittedName>
        <fullName evidence="1">Uncharacterized protein</fullName>
    </submittedName>
</protein>
<evidence type="ECO:0000313" key="1">
    <source>
        <dbReference type="EMBL" id="KAJ6847841.1"/>
    </source>
</evidence>
<dbReference type="EMBL" id="JANAVB010004800">
    <property type="protein sequence ID" value="KAJ6847841.1"/>
    <property type="molecule type" value="Genomic_DNA"/>
</dbReference>
<name>A0AAX6I4E1_IRIPA</name>
<dbReference type="AlphaFoldDB" id="A0AAX6I4E1"/>
<evidence type="ECO:0000313" key="2">
    <source>
        <dbReference type="Proteomes" id="UP001140949"/>
    </source>
</evidence>
<organism evidence="1 2">
    <name type="scientific">Iris pallida</name>
    <name type="common">Sweet iris</name>
    <dbReference type="NCBI Taxonomy" id="29817"/>
    <lineage>
        <taxon>Eukaryota</taxon>
        <taxon>Viridiplantae</taxon>
        <taxon>Streptophyta</taxon>
        <taxon>Embryophyta</taxon>
        <taxon>Tracheophyta</taxon>
        <taxon>Spermatophyta</taxon>
        <taxon>Magnoliopsida</taxon>
        <taxon>Liliopsida</taxon>
        <taxon>Asparagales</taxon>
        <taxon>Iridaceae</taxon>
        <taxon>Iridoideae</taxon>
        <taxon>Irideae</taxon>
        <taxon>Iris</taxon>
    </lineage>
</organism>
<proteinExistence type="predicted"/>
<dbReference type="Proteomes" id="UP001140949">
    <property type="component" value="Unassembled WGS sequence"/>
</dbReference>
<keyword evidence="2" id="KW-1185">Reference proteome</keyword>